<dbReference type="SUPFAM" id="SSF48371">
    <property type="entry name" value="ARM repeat"/>
    <property type="match status" value="1"/>
</dbReference>
<sequence>MNKYYLEILREIKRKANPPATLRVAMRAGVAMRTGEIAWVKKYMGTNKIFYCLKSATKKKIAKDWIKNHLDISLSDYIELLNSLFAGKSHEEICIASLLLQFLPKLRKQLNPKNLDKWIDNACGWGEIDSICQSNFSSEELLGDWKIWKKLLSKFSKDKNISKRRASLVLLTKPTKTSKNPKLSGLAFDNIDKLKFEKDILITKAVSWLLRSLISHHPDKVKSYLKKNRNTLPKIAIRETERKLLTGRK</sequence>
<dbReference type="Pfam" id="PF08713">
    <property type="entry name" value="DNA_alkylation"/>
    <property type="match status" value="1"/>
</dbReference>
<reference evidence="1 2" key="1">
    <citation type="journal article" date="2016" name="Nat. Commun.">
        <title>Thousands of microbial genomes shed light on interconnected biogeochemical processes in an aquifer system.</title>
        <authorList>
            <person name="Anantharaman K."/>
            <person name="Brown C.T."/>
            <person name="Hug L.A."/>
            <person name="Sharon I."/>
            <person name="Castelle C.J."/>
            <person name="Probst A.J."/>
            <person name="Thomas B.C."/>
            <person name="Singh A."/>
            <person name="Wilkins M.J."/>
            <person name="Karaoz U."/>
            <person name="Brodie E.L."/>
            <person name="Williams K.H."/>
            <person name="Hubbard S.S."/>
            <person name="Banfield J.F."/>
        </authorList>
    </citation>
    <scope>NUCLEOTIDE SEQUENCE [LARGE SCALE GENOMIC DNA]</scope>
</reference>
<comment type="caution">
    <text evidence="1">The sequence shown here is derived from an EMBL/GenBank/DDBJ whole genome shotgun (WGS) entry which is preliminary data.</text>
</comment>
<evidence type="ECO:0000313" key="2">
    <source>
        <dbReference type="Proteomes" id="UP000177360"/>
    </source>
</evidence>
<organism evidence="1 2">
    <name type="scientific">Candidatus Nealsonbacteria bacterium RIFCSPHIGHO2_01_FULL_38_55</name>
    <dbReference type="NCBI Taxonomy" id="1801664"/>
    <lineage>
        <taxon>Bacteria</taxon>
        <taxon>Candidatus Nealsoniibacteriota</taxon>
    </lineage>
</organism>
<name>A0A1G2E2F6_9BACT</name>
<accession>A0A1G2E2F6</accession>
<proteinExistence type="predicted"/>
<protein>
    <recommendedName>
        <fullName evidence="3">DNA alkylation repair protein</fullName>
    </recommendedName>
</protein>
<dbReference type="InterPro" id="IPR014825">
    <property type="entry name" value="DNA_alkylation"/>
</dbReference>
<evidence type="ECO:0008006" key="3">
    <source>
        <dbReference type="Google" id="ProtNLM"/>
    </source>
</evidence>
<dbReference type="AlphaFoldDB" id="A0A1G2E2F6"/>
<evidence type="ECO:0000313" key="1">
    <source>
        <dbReference type="EMBL" id="OGZ19338.1"/>
    </source>
</evidence>
<dbReference type="InterPro" id="IPR016024">
    <property type="entry name" value="ARM-type_fold"/>
</dbReference>
<dbReference type="PANTHER" id="PTHR34070">
    <property type="entry name" value="ARMADILLO-TYPE FOLD"/>
    <property type="match status" value="1"/>
</dbReference>
<dbReference type="PANTHER" id="PTHR34070:SF1">
    <property type="entry name" value="DNA ALKYLATION REPAIR PROTEIN"/>
    <property type="match status" value="1"/>
</dbReference>
<dbReference type="Gene3D" id="1.25.10.90">
    <property type="match status" value="1"/>
</dbReference>
<dbReference type="Proteomes" id="UP000177360">
    <property type="component" value="Unassembled WGS sequence"/>
</dbReference>
<gene>
    <name evidence="1" type="ORF">A2626_01035</name>
</gene>
<dbReference type="EMBL" id="MHLZ01000036">
    <property type="protein sequence ID" value="OGZ19338.1"/>
    <property type="molecule type" value="Genomic_DNA"/>
</dbReference>